<reference evidence="6" key="2">
    <citation type="journal article" date="2021" name="PeerJ">
        <title>Extensive microbial diversity within the chicken gut microbiome revealed by metagenomics and culture.</title>
        <authorList>
            <person name="Gilroy R."/>
            <person name="Ravi A."/>
            <person name="Getino M."/>
            <person name="Pursley I."/>
            <person name="Horton D.L."/>
            <person name="Alikhan N.F."/>
            <person name="Baker D."/>
            <person name="Gharbi K."/>
            <person name="Hall N."/>
            <person name="Watson M."/>
            <person name="Adriaenssens E.M."/>
            <person name="Foster-Nyarko E."/>
            <person name="Jarju S."/>
            <person name="Secka A."/>
            <person name="Antonio M."/>
            <person name="Oren A."/>
            <person name="Chaudhuri R.R."/>
            <person name="La Ragione R."/>
            <person name="Hildebrand F."/>
            <person name="Pallen M.J."/>
        </authorList>
    </citation>
    <scope>NUCLEOTIDE SEQUENCE</scope>
    <source>
        <strain evidence="6">ChiSjej3B21-11622</strain>
    </source>
</reference>
<reference evidence="6" key="1">
    <citation type="submission" date="2020-10" db="EMBL/GenBank/DDBJ databases">
        <authorList>
            <person name="Gilroy R."/>
        </authorList>
    </citation>
    <scope>NUCLEOTIDE SEQUENCE</scope>
    <source>
        <strain evidence="6">ChiSjej3B21-11622</strain>
    </source>
</reference>
<gene>
    <name evidence="6" type="ORF">IAB26_14120</name>
</gene>
<dbReference type="Gene3D" id="3.40.50.2300">
    <property type="match status" value="1"/>
</dbReference>
<dbReference type="AlphaFoldDB" id="A0A9D0ZY49"/>
<dbReference type="InterPro" id="IPR046947">
    <property type="entry name" value="LytR-like"/>
</dbReference>
<dbReference type="PANTHER" id="PTHR37299:SF1">
    <property type="entry name" value="STAGE 0 SPORULATION PROTEIN A HOMOLOG"/>
    <property type="match status" value="1"/>
</dbReference>
<feature type="domain" description="Response regulatory" evidence="4">
    <location>
        <begin position="3"/>
        <end position="115"/>
    </location>
</feature>
<evidence type="ECO:0000256" key="2">
    <source>
        <dbReference type="ARBA" id="ARBA00024867"/>
    </source>
</evidence>
<evidence type="ECO:0000313" key="6">
    <source>
        <dbReference type="EMBL" id="HIQ97681.1"/>
    </source>
</evidence>
<accession>A0A9D0ZY49</accession>
<protein>
    <recommendedName>
        <fullName evidence="1">Stage 0 sporulation protein A homolog</fullName>
    </recommendedName>
</protein>
<dbReference type="Pfam" id="PF00072">
    <property type="entry name" value="Response_reg"/>
    <property type="match status" value="1"/>
</dbReference>
<evidence type="ECO:0000256" key="1">
    <source>
        <dbReference type="ARBA" id="ARBA00018672"/>
    </source>
</evidence>
<feature type="modified residue" description="4-aspartylphosphate" evidence="3">
    <location>
        <position position="52"/>
    </location>
</feature>
<dbReference type="GO" id="GO:0003677">
    <property type="term" value="F:DNA binding"/>
    <property type="evidence" value="ECO:0007669"/>
    <property type="project" value="InterPro"/>
</dbReference>
<dbReference type="SUPFAM" id="SSF52172">
    <property type="entry name" value="CheY-like"/>
    <property type="match status" value="1"/>
</dbReference>
<dbReference type="InterPro" id="IPR007492">
    <property type="entry name" value="LytTR_DNA-bd_dom"/>
</dbReference>
<evidence type="ECO:0000313" key="7">
    <source>
        <dbReference type="Proteomes" id="UP000886886"/>
    </source>
</evidence>
<dbReference type="InterPro" id="IPR011006">
    <property type="entry name" value="CheY-like_superfamily"/>
</dbReference>
<dbReference type="PROSITE" id="PS50930">
    <property type="entry name" value="HTH_LYTTR"/>
    <property type="match status" value="1"/>
</dbReference>
<name>A0A9D0ZY49_9FIRM</name>
<dbReference type="SMART" id="SM00448">
    <property type="entry name" value="REC"/>
    <property type="match status" value="1"/>
</dbReference>
<evidence type="ECO:0000259" key="5">
    <source>
        <dbReference type="PROSITE" id="PS50930"/>
    </source>
</evidence>
<keyword evidence="3" id="KW-0597">Phosphoprotein</keyword>
<dbReference type="Gene3D" id="2.40.50.1020">
    <property type="entry name" value="LytTr DNA-binding domain"/>
    <property type="match status" value="1"/>
</dbReference>
<dbReference type="PROSITE" id="PS50110">
    <property type="entry name" value="RESPONSE_REGULATORY"/>
    <property type="match status" value="1"/>
</dbReference>
<organism evidence="6 7">
    <name type="scientific">Candidatus Limivivens merdigallinarum</name>
    <dbReference type="NCBI Taxonomy" id="2840859"/>
    <lineage>
        <taxon>Bacteria</taxon>
        <taxon>Bacillati</taxon>
        <taxon>Bacillota</taxon>
        <taxon>Clostridia</taxon>
        <taxon>Lachnospirales</taxon>
        <taxon>Lachnospiraceae</taxon>
        <taxon>Lachnospiraceae incertae sedis</taxon>
        <taxon>Candidatus Limivivens</taxon>
    </lineage>
</organism>
<dbReference type="Pfam" id="PF04397">
    <property type="entry name" value="LytTR"/>
    <property type="match status" value="1"/>
</dbReference>
<dbReference type="InterPro" id="IPR001789">
    <property type="entry name" value="Sig_transdc_resp-reg_receiver"/>
</dbReference>
<dbReference type="Proteomes" id="UP000886886">
    <property type="component" value="Unassembled WGS sequence"/>
</dbReference>
<comment type="caution">
    <text evidence="6">The sequence shown here is derived from an EMBL/GenBank/DDBJ whole genome shotgun (WGS) entry which is preliminary data.</text>
</comment>
<dbReference type="GO" id="GO:0000156">
    <property type="term" value="F:phosphorelay response regulator activity"/>
    <property type="evidence" value="ECO:0007669"/>
    <property type="project" value="InterPro"/>
</dbReference>
<dbReference type="SMART" id="SM00850">
    <property type="entry name" value="LytTR"/>
    <property type="match status" value="1"/>
</dbReference>
<comment type="function">
    <text evidence="2">May play the central regulatory role in sporulation. It may be an element of the effector pathway responsible for the activation of sporulation genes in response to nutritional stress. Spo0A may act in concert with spo0H (a sigma factor) to control the expression of some genes that are critical to the sporulation process.</text>
</comment>
<sequence length="232" mass="27164">MLRIAVCDDDKEFAGEMESCLKEFEPLFQVDVYYGGEALLASGIQYDFLFLDIDMGGMSGIDTARMLRRKNKKAKIIYVTAYEDFREHAFGVHAFAYLLKPVSRERIQEILKEAISYQAEEEPETLLRFETEEGLWEVEGKAILFFEYQNRKIRIVTLKGERWMRGSITRLSERMEPFGFSMPHKSFVVNLYHIKRMKGYEIVLTDGSIIPLSQKKSAQFREYFTKWLASQI</sequence>
<dbReference type="EMBL" id="DVFT01000207">
    <property type="protein sequence ID" value="HIQ97681.1"/>
    <property type="molecule type" value="Genomic_DNA"/>
</dbReference>
<dbReference type="PANTHER" id="PTHR37299">
    <property type="entry name" value="TRANSCRIPTIONAL REGULATOR-RELATED"/>
    <property type="match status" value="1"/>
</dbReference>
<evidence type="ECO:0000256" key="3">
    <source>
        <dbReference type="PROSITE-ProRule" id="PRU00169"/>
    </source>
</evidence>
<proteinExistence type="predicted"/>
<feature type="domain" description="HTH LytTR-type" evidence="5">
    <location>
        <begin position="127"/>
        <end position="226"/>
    </location>
</feature>
<evidence type="ECO:0000259" key="4">
    <source>
        <dbReference type="PROSITE" id="PS50110"/>
    </source>
</evidence>